<keyword evidence="1" id="KW-0732">Signal</keyword>
<evidence type="ECO:0000313" key="3">
    <source>
        <dbReference type="EMBL" id="TGD59250.1"/>
    </source>
</evidence>
<feature type="chain" id="PRO_5021411772" description="Heavy metal binding domain-containing protein" evidence="1">
    <location>
        <begin position="21"/>
        <end position="158"/>
    </location>
</feature>
<evidence type="ECO:0000256" key="1">
    <source>
        <dbReference type="SAM" id="SignalP"/>
    </source>
</evidence>
<accession>A0A4Z0LBK9</accession>
<dbReference type="Pfam" id="PF19335">
    <property type="entry name" value="HMBD"/>
    <property type="match status" value="3"/>
</dbReference>
<feature type="signal peptide" evidence="1">
    <location>
        <begin position="1"/>
        <end position="20"/>
    </location>
</feature>
<dbReference type="RefSeq" id="WP_135525560.1">
    <property type="nucleotide sequence ID" value="NZ_SRLH01000002.1"/>
</dbReference>
<evidence type="ECO:0000259" key="2">
    <source>
        <dbReference type="Pfam" id="PF19335"/>
    </source>
</evidence>
<gene>
    <name evidence="3" type="ORF">E4635_05210</name>
</gene>
<evidence type="ECO:0000313" key="4">
    <source>
        <dbReference type="Proteomes" id="UP000297407"/>
    </source>
</evidence>
<name>A0A4Z0LBK9_9FLAO</name>
<proteinExistence type="predicted"/>
<dbReference type="GO" id="GO:0046872">
    <property type="term" value="F:metal ion binding"/>
    <property type="evidence" value="ECO:0007669"/>
    <property type="project" value="InterPro"/>
</dbReference>
<feature type="domain" description="Heavy metal binding" evidence="2">
    <location>
        <begin position="80"/>
        <end position="106"/>
    </location>
</feature>
<protein>
    <recommendedName>
        <fullName evidence="2">Heavy metal binding domain-containing protein</fullName>
    </recommendedName>
</protein>
<dbReference type="OrthoDB" id="1521937at2"/>
<dbReference type="AlphaFoldDB" id="A0A4Z0LBK9"/>
<reference evidence="3 4" key="1">
    <citation type="submission" date="2019-04" db="EMBL/GenBank/DDBJ databases">
        <title>Flavobacterium sp. strain DS2-A Genome sequencing and assembly.</title>
        <authorList>
            <person name="Kim I."/>
        </authorList>
    </citation>
    <scope>NUCLEOTIDE SEQUENCE [LARGE SCALE GENOMIC DNA]</scope>
    <source>
        <strain evidence="3 4">DS2-A</strain>
    </source>
</reference>
<organism evidence="3 4">
    <name type="scientific">Flavobacterium humi</name>
    <dbReference type="NCBI Taxonomy" id="2562683"/>
    <lineage>
        <taxon>Bacteria</taxon>
        <taxon>Pseudomonadati</taxon>
        <taxon>Bacteroidota</taxon>
        <taxon>Flavobacteriia</taxon>
        <taxon>Flavobacteriales</taxon>
        <taxon>Flavobacteriaceae</taxon>
        <taxon>Flavobacterium</taxon>
    </lineage>
</organism>
<feature type="domain" description="Heavy metal binding" evidence="2">
    <location>
        <begin position="127"/>
        <end position="153"/>
    </location>
</feature>
<comment type="caution">
    <text evidence="3">The sequence shown here is derived from an EMBL/GenBank/DDBJ whole genome shotgun (WGS) entry which is preliminary data.</text>
</comment>
<dbReference type="Proteomes" id="UP000297407">
    <property type="component" value="Unassembled WGS sequence"/>
</dbReference>
<keyword evidence="4" id="KW-1185">Reference proteome</keyword>
<sequence>MKAILIILSAFFAFNLTVTAQTAAKNEEQKIVYICPSHPDQMNSSSGLCPKCGMKLTKTTEKIDTHAQKGSQPMSKTVTKYVCPMDGSTSDKPGDCSKCAMKMVKVTEKVDTHAQKGSQPMSKTVTKYVCAEDGSTSNQPGICPKCGMAMTKKEDGKQ</sequence>
<dbReference type="EMBL" id="SRLH01000002">
    <property type="protein sequence ID" value="TGD59250.1"/>
    <property type="molecule type" value="Genomic_DNA"/>
</dbReference>
<dbReference type="InterPro" id="IPR045800">
    <property type="entry name" value="HMBD"/>
</dbReference>
<feature type="domain" description="Heavy metal binding" evidence="2">
    <location>
        <begin position="32"/>
        <end position="58"/>
    </location>
</feature>